<dbReference type="Proteomes" id="UP000003835">
    <property type="component" value="Unassembled WGS sequence"/>
</dbReference>
<organism evidence="1 2">
    <name type="scientific">Coleofasciculus chthonoplastes PCC 7420</name>
    <dbReference type="NCBI Taxonomy" id="118168"/>
    <lineage>
        <taxon>Bacteria</taxon>
        <taxon>Bacillati</taxon>
        <taxon>Cyanobacteriota</taxon>
        <taxon>Cyanophyceae</taxon>
        <taxon>Coleofasciculales</taxon>
        <taxon>Coleofasciculaceae</taxon>
        <taxon>Coleofasciculus</taxon>
    </lineage>
</organism>
<dbReference type="eggNOG" id="ENOG5032ZPY">
    <property type="taxonomic scope" value="Bacteria"/>
</dbReference>
<sequence>MSLVTVGLAIKDGVANAKRMHQIPCSHCQFFTNDYRLKCTIHPSVANSEQAINCRDYCAANQSITLN</sequence>
<evidence type="ECO:0000313" key="1">
    <source>
        <dbReference type="EMBL" id="EDX77738.1"/>
    </source>
</evidence>
<keyword evidence="2" id="KW-1185">Reference proteome</keyword>
<dbReference type="RefSeq" id="WP_006098999.1">
    <property type="nucleotide sequence ID" value="NZ_DS989843.1"/>
</dbReference>
<gene>
    <name evidence="1" type="ORF">MC7420_3062</name>
</gene>
<protein>
    <submittedName>
        <fullName evidence="1">Uncharacterized protein</fullName>
    </submittedName>
</protein>
<accession>B4VKK2</accession>
<proteinExistence type="predicted"/>
<dbReference type="AlphaFoldDB" id="B4VKK2"/>
<dbReference type="STRING" id="118168.MC7420_3062"/>
<evidence type="ECO:0000313" key="2">
    <source>
        <dbReference type="Proteomes" id="UP000003835"/>
    </source>
</evidence>
<name>B4VKK2_9CYAN</name>
<dbReference type="HOGENOM" id="CLU_187473_0_0_3"/>
<reference evidence="1 2" key="1">
    <citation type="submission" date="2008-07" db="EMBL/GenBank/DDBJ databases">
        <authorList>
            <person name="Tandeau de Marsac N."/>
            <person name="Ferriera S."/>
            <person name="Johnson J."/>
            <person name="Kravitz S."/>
            <person name="Beeson K."/>
            <person name="Sutton G."/>
            <person name="Rogers Y.-H."/>
            <person name="Friedman R."/>
            <person name="Frazier M."/>
            <person name="Venter J.C."/>
        </authorList>
    </citation>
    <scope>NUCLEOTIDE SEQUENCE [LARGE SCALE GENOMIC DNA]</scope>
    <source>
        <strain evidence="1 2">PCC 7420</strain>
    </source>
</reference>
<dbReference type="EMBL" id="DS989843">
    <property type="protein sequence ID" value="EDX77738.1"/>
    <property type="molecule type" value="Genomic_DNA"/>
</dbReference>